<evidence type="ECO:0000256" key="1">
    <source>
        <dbReference type="SAM" id="MobiDB-lite"/>
    </source>
</evidence>
<keyword evidence="2" id="KW-0472">Membrane</keyword>
<evidence type="ECO:0000313" key="4">
    <source>
        <dbReference type="Proteomes" id="UP000595074"/>
    </source>
</evidence>
<sequence length="159" mass="18604">MGLKDIDPTPPYMRAGYSSRSSHPFTQKESEEEVALGTLLETMRERPWFFSAWLVYGGTAIMTFAMMLIDTLMQSRGFFSFIWQVFKGLFIGTVDGLLWPILLLFDMQEMWAVWFPFIGSMLVVYRLLFEQRAYRQQFVIAVWVYGMVTLGLIINYFVN</sequence>
<feature type="transmembrane region" description="Helical" evidence="2">
    <location>
        <begin position="111"/>
        <end position="129"/>
    </location>
</feature>
<keyword evidence="4" id="KW-1185">Reference proteome</keyword>
<gene>
    <name evidence="3" type="ORF">IMZ28_07100</name>
</gene>
<evidence type="ECO:0000313" key="3">
    <source>
        <dbReference type="EMBL" id="QOR61220.1"/>
    </source>
</evidence>
<reference evidence="3 4" key="1">
    <citation type="submission" date="2020-10" db="EMBL/GenBank/DDBJ databases">
        <title>The genome of sulfurovum sp.</title>
        <authorList>
            <person name="Xie S."/>
            <person name="Shao Z."/>
            <person name="Jiang L."/>
        </authorList>
    </citation>
    <scope>NUCLEOTIDE SEQUENCE [LARGE SCALE GENOMIC DNA]</scope>
    <source>
        <strain evidence="3 4">ST-419</strain>
    </source>
</reference>
<organism evidence="3 4">
    <name type="scientific">Sulfurovum indicum</name>
    <dbReference type="NCBI Taxonomy" id="2779528"/>
    <lineage>
        <taxon>Bacteria</taxon>
        <taxon>Pseudomonadati</taxon>
        <taxon>Campylobacterota</taxon>
        <taxon>Epsilonproteobacteria</taxon>
        <taxon>Campylobacterales</taxon>
        <taxon>Sulfurovaceae</taxon>
        <taxon>Sulfurovum</taxon>
    </lineage>
</organism>
<protein>
    <submittedName>
        <fullName evidence="3">Uncharacterized protein</fullName>
    </submittedName>
</protein>
<evidence type="ECO:0000256" key="2">
    <source>
        <dbReference type="SAM" id="Phobius"/>
    </source>
</evidence>
<proteinExistence type="predicted"/>
<dbReference type="KEGG" id="sinu:IMZ28_07100"/>
<dbReference type="RefSeq" id="WP_197547893.1">
    <property type="nucleotide sequence ID" value="NZ_CP063164.1"/>
</dbReference>
<feature type="region of interest" description="Disordered" evidence="1">
    <location>
        <begin position="1"/>
        <end position="30"/>
    </location>
</feature>
<dbReference type="EMBL" id="CP063164">
    <property type="protein sequence ID" value="QOR61220.1"/>
    <property type="molecule type" value="Genomic_DNA"/>
</dbReference>
<feature type="transmembrane region" description="Helical" evidence="2">
    <location>
        <begin position="81"/>
        <end position="105"/>
    </location>
</feature>
<feature type="transmembrane region" description="Helical" evidence="2">
    <location>
        <begin position="138"/>
        <end position="158"/>
    </location>
</feature>
<feature type="transmembrane region" description="Helical" evidence="2">
    <location>
        <begin position="48"/>
        <end position="69"/>
    </location>
</feature>
<keyword evidence="2" id="KW-0812">Transmembrane</keyword>
<keyword evidence="2" id="KW-1133">Transmembrane helix</keyword>
<dbReference type="Proteomes" id="UP000595074">
    <property type="component" value="Chromosome"/>
</dbReference>
<dbReference type="AlphaFoldDB" id="A0A7M1S4E1"/>
<name>A0A7M1S4E1_9BACT</name>
<feature type="compositionally biased region" description="Polar residues" evidence="1">
    <location>
        <begin position="18"/>
        <end position="27"/>
    </location>
</feature>
<accession>A0A7M1S4E1</accession>